<dbReference type="RefSeq" id="WP_211939936.1">
    <property type="nucleotide sequence ID" value="NZ_CP073078.1"/>
</dbReference>
<reference evidence="4" key="1">
    <citation type="submission" date="2021-04" db="EMBL/GenBank/DDBJ databases">
        <title>The complete genome sequence of Caulobacter sp. S6.</title>
        <authorList>
            <person name="Tang Y."/>
            <person name="Ouyang W."/>
            <person name="Liu Q."/>
            <person name="Huang B."/>
            <person name="Guo Z."/>
            <person name="Lei P."/>
        </authorList>
    </citation>
    <scope>NUCLEOTIDE SEQUENCE</scope>
    <source>
        <strain evidence="4">S6</strain>
    </source>
</reference>
<organism evidence="4 5">
    <name type="scientific">Phenylobacterium montanum</name>
    <dbReference type="NCBI Taxonomy" id="2823693"/>
    <lineage>
        <taxon>Bacteria</taxon>
        <taxon>Pseudomonadati</taxon>
        <taxon>Pseudomonadota</taxon>
        <taxon>Alphaproteobacteria</taxon>
        <taxon>Caulobacterales</taxon>
        <taxon>Caulobacteraceae</taxon>
        <taxon>Phenylobacterium</taxon>
    </lineage>
</organism>
<evidence type="ECO:0000313" key="4">
    <source>
        <dbReference type="EMBL" id="QUD89885.1"/>
    </source>
</evidence>
<feature type="region of interest" description="Disordered" evidence="1">
    <location>
        <begin position="34"/>
        <end position="171"/>
    </location>
</feature>
<keyword evidence="2" id="KW-1133">Transmembrane helix</keyword>
<keyword evidence="3" id="KW-0732">Signal</keyword>
<dbReference type="KEGG" id="caul:KCG34_08485"/>
<feature type="signal peptide" evidence="3">
    <location>
        <begin position="1"/>
        <end position="28"/>
    </location>
</feature>
<feature type="compositionally biased region" description="Low complexity" evidence="1">
    <location>
        <begin position="70"/>
        <end position="89"/>
    </location>
</feature>
<accession>A0A975G2F1</accession>
<evidence type="ECO:0000313" key="5">
    <source>
        <dbReference type="Proteomes" id="UP000676409"/>
    </source>
</evidence>
<proteinExistence type="predicted"/>
<name>A0A975G2F1_9CAUL</name>
<gene>
    <name evidence="4" type="ORF">KCG34_08485</name>
</gene>
<dbReference type="AlphaFoldDB" id="A0A975G2F1"/>
<protein>
    <submittedName>
        <fullName evidence="4">Uncharacterized protein</fullName>
    </submittedName>
</protein>
<sequence>MRAPNRLPHRAVCGCIAAAILLAGGGWAGAGLAQTSDGPPAKAAGEPGAKPPYVPGALAPALQQPGGGAPWQNQPAAGPAGPADAGPAASSSPYQSPWPKPWWDIPGAKPPADSPNVAASDPATVPGAPQPPAGHKPQQPIEKPGAADPSGPTKVTVGKAPEPPSRPPQPSFDWRSALLMAAGALLAAAIAGWWALRHWLRLAPMGDAGRQEIRFVAAPGLHVVVQARAGQADTRLHFHDPQVSS</sequence>
<evidence type="ECO:0000256" key="3">
    <source>
        <dbReference type="SAM" id="SignalP"/>
    </source>
</evidence>
<evidence type="ECO:0000256" key="1">
    <source>
        <dbReference type="SAM" id="MobiDB-lite"/>
    </source>
</evidence>
<keyword evidence="2" id="KW-0812">Transmembrane</keyword>
<feature type="transmembrane region" description="Helical" evidence="2">
    <location>
        <begin position="174"/>
        <end position="196"/>
    </location>
</feature>
<feature type="chain" id="PRO_5037540259" evidence="3">
    <location>
        <begin position="29"/>
        <end position="245"/>
    </location>
</feature>
<evidence type="ECO:0000256" key="2">
    <source>
        <dbReference type="SAM" id="Phobius"/>
    </source>
</evidence>
<keyword evidence="5" id="KW-1185">Reference proteome</keyword>
<dbReference type="Proteomes" id="UP000676409">
    <property type="component" value="Chromosome"/>
</dbReference>
<keyword evidence="2" id="KW-0472">Membrane</keyword>
<dbReference type="EMBL" id="CP073078">
    <property type="protein sequence ID" value="QUD89885.1"/>
    <property type="molecule type" value="Genomic_DNA"/>
</dbReference>
<feature type="compositionally biased region" description="Low complexity" evidence="1">
    <location>
        <begin position="34"/>
        <end position="48"/>
    </location>
</feature>
<feature type="compositionally biased region" description="Pro residues" evidence="1">
    <location>
        <begin position="161"/>
        <end position="170"/>
    </location>
</feature>